<comment type="cofactor">
    <cofactor evidence="1 9">
        <name>Mg(2+)</name>
        <dbReference type="ChEBI" id="CHEBI:18420"/>
    </cofactor>
</comment>
<dbReference type="RefSeq" id="WP_146660010.1">
    <property type="nucleotide sequence ID" value="NZ_CP019791.1"/>
</dbReference>
<organism evidence="10 11">
    <name type="scientific">Anaerohalosphaera lusitana</name>
    <dbReference type="NCBI Taxonomy" id="1936003"/>
    <lineage>
        <taxon>Bacteria</taxon>
        <taxon>Pseudomonadati</taxon>
        <taxon>Planctomycetota</taxon>
        <taxon>Phycisphaerae</taxon>
        <taxon>Sedimentisphaerales</taxon>
        <taxon>Anaerohalosphaeraceae</taxon>
        <taxon>Anaerohalosphaera</taxon>
    </lineage>
</organism>
<dbReference type="Proteomes" id="UP000189674">
    <property type="component" value="Chromosome"/>
</dbReference>
<keyword evidence="4 9" id="KW-0479">Metal-binding</keyword>
<dbReference type="Pfam" id="PF09827">
    <property type="entry name" value="CRISPR_Cas2"/>
    <property type="match status" value="1"/>
</dbReference>
<dbReference type="GO" id="GO:0043571">
    <property type="term" value="P:maintenance of CRISPR repeat elements"/>
    <property type="evidence" value="ECO:0007669"/>
    <property type="project" value="UniProtKB-UniRule"/>
</dbReference>
<comment type="function">
    <text evidence="9">CRISPR (clustered regularly interspaced short palindromic repeat), is an adaptive immune system that provides protection against mobile genetic elements (viruses, transposable elements and conjugative plasmids). CRISPR clusters contain sequences complementary to antecedent mobile elements and target invading nucleic acids. CRISPR clusters are transcribed and processed into CRISPR RNA (crRNA). Functions as a ssRNA-specific endoribonuclease. Involved in the integration of spacer DNA into the CRISPR cassette.</text>
</comment>
<evidence type="ECO:0000256" key="8">
    <source>
        <dbReference type="ARBA" id="ARBA00023118"/>
    </source>
</evidence>
<dbReference type="NCBIfam" id="TIGR01573">
    <property type="entry name" value="cas2"/>
    <property type="match status" value="1"/>
</dbReference>
<evidence type="ECO:0000313" key="11">
    <source>
        <dbReference type="Proteomes" id="UP000189674"/>
    </source>
</evidence>
<dbReference type="OrthoDB" id="9791737at2"/>
<dbReference type="KEGG" id="alus:STSP2_00798"/>
<evidence type="ECO:0000256" key="4">
    <source>
        <dbReference type="ARBA" id="ARBA00022723"/>
    </source>
</evidence>
<evidence type="ECO:0000313" key="10">
    <source>
        <dbReference type="EMBL" id="AQT67650.1"/>
    </source>
</evidence>
<evidence type="ECO:0000256" key="7">
    <source>
        <dbReference type="ARBA" id="ARBA00022842"/>
    </source>
</evidence>
<sequence length="116" mass="13682">MSGTTENRNLSGYRAVWLFAMFDLPTDTKRARKDYTIFRKRLMKDGFAMVQYSVYVRHCASEENAQVHYKRVKGFLPPEGEVRLLQITDKQYGRMEIFWGKKRKPTPAAPKQLELF</sequence>
<dbReference type="EC" id="3.1.-.-" evidence="9"/>
<dbReference type="CDD" id="cd09638">
    <property type="entry name" value="Cas2_I_II_III"/>
    <property type="match status" value="1"/>
</dbReference>
<dbReference type="STRING" id="1936003.STSP2_00798"/>
<keyword evidence="3 9" id="KW-0540">Nuclease</keyword>
<evidence type="ECO:0000256" key="1">
    <source>
        <dbReference type="ARBA" id="ARBA00001946"/>
    </source>
</evidence>
<keyword evidence="5 9" id="KW-0255">Endonuclease</keyword>
<dbReference type="InterPro" id="IPR019199">
    <property type="entry name" value="Virulence_VapD/CRISPR_Cas2"/>
</dbReference>
<name>A0A1U9NJA2_9BACT</name>
<dbReference type="HAMAP" id="MF_01471">
    <property type="entry name" value="Cas2"/>
    <property type="match status" value="1"/>
</dbReference>
<keyword evidence="7 9" id="KW-0460">Magnesium</keyword>
<reference evidence="11" key="1">
    <citation type="submission" date="2017-02" db="EMBL/GenBank/DDBJ databases">
        <title>Comparative genomics and description of representatives of a novel lineage of planctomycetes thriving in anoxic sediments.</title>
        <authorList>
            <person name="Spring S."/>
            <person name="Bunk B."/>
            <person name="Sproer C."/>
        </authorList>
    </citation>
    <scope>NUCLEOTIDE SEQUENCE [LARGE SCALE GENOMIC DNA]</scope>
    <source>
        <strain evidence="11">ST-NAGAB-D1</strain>
    </source>
</reference>
<dbReference type="InterPro" id="IPR021127">
    <property type="entry name" value="CRISPR_associated_Cas2"/>
</dbReference>
<dbReference type="AlphaFoldDB" id="A0A1U9NJA2"/>
<keyword evidence="11" id="KW-1185">Reference proteome</keyword>
<accession>A0A1U9NJA2</accession>
<evidence type="ECO:0000256" key="9">
    <source>
        <dbReference type="HAMAP-Rule" id="MF_01471"/>
    </source>
</evidence>
<gene>
    <name evidence="10" type="primary">cas2_1</name>
    <name evidence="9" type="synonym">cas2</name>
    <name evidence="10" type="ORF">STSP2_00798</name>
</gene>
<comment type="subunit">
    <text evidence="9">Homodimer, forms a heterotetramer with a Cas1 homodimer.</text>
</comment>
<feature type="binding site" evidence="9">
    <location>
        <position position="23"/>
    </location>
    <ligand>
        <name>Mg(2+)</name>
        <dbReference type="ChEBI" id="CHEBI:18420"/>
        <note>catalytic</note>
    </ligand>
</feature>
<proteinExistence type="inferred from homology"/>
<dbReference type="SUPFAM" id="SSF143430">
    <property type="entry name" value="TTP0101/SSO1404-like"/>
    <property type="match status" value="1"/>
</dbReference>
<dbReference type="EMBL" id="CP019791">
    <property type="protein sequence ID" value="AQT67650.1"/>
    <property type="molecule type" value="Genomic_DNA"/>
</dbReference>
<keyword evidence="6 9" id="KW-0378">Hydrolase</keyword>
<dbReference type="GO" id="GO:0016787">
    <property type="term" value="F:hydrolase activity"/>
    <property type="evidence" value="ECO:0007669"/>
    <property type="project" value="UniProtKB-KW"/>
</dbReference>
<keyword evidence="8 9" id="KW-0051">Antiviral defense</keyword>
<dbReference type="GO" id="GO:0046872">
    <property type="term" value="F:metal ion binding"/>
    <property type="evidence" value="ECO:0007669"/>
    <property type="project" value="UniProtKB-UniRule"/>
</dbReference>
<evidence type="ECO:0000256" key="2">
    <source>
        <dbReference type="ARBA" id="ARBA00009959"/>
    </source>
</evidence>
<comment type="similarity">
    <text evidence="2 9">Belongs to the CRISPR-associated endoribonuclease Cas2 protein family.</text>
</comment>
<protein>
    <recommendedName>
        <fullName evidence="9">CRISPR-associated endoribonuclease Cas2</fullName>
        <ecNumber evidence="9">3.1.-.-</ecNumber>
    </recommendedName>
</protein>
<evidence type="ECO:0000256" key="3">
    <source>
        <dbReference type="ARBA" id="ARBA00022722"/>
    </source>
</evidence>
<dbReference type="GO" id="GO:0004521">
    <property type="term" value="F:RNA endonuclease activity"/>
    <property type="evidence" value="ECO:0007669"/>
    <property type="project" value="InterPro"/>
</dbReference>
<evidence type="ECO:0000256" key="5">
    <source>
        <dbReference type="ARBA" id="ARBA00022759"/>
    </source>
</evidence>
<evidence type="ECO:0000256" key="6">
    <source>
        <dbReference type="ARBA" id="ARBA00022801"/>
    </source>
</evidence>
<dbReference type="GO" id="GO:0051607">
    <property type="term" value="P:defense response to virus"/>
    <property type="evidence" value="ECO:0007669"/>
    <property type="project" value="UniProtKB-UniRule"/>
</dbReference>